<evidence type="ECO:0000256" key="1">
    <source>
        <dbReference type="ARBA" id="ARBA00010531"/>
    </source>
</evidence>
<name>A0A382UXJ0_9ZZZZ</name>
<dbReference type="AlphaFoldDB" id="A0A382UXJ0"/>
<dbReference type="InterPro" id="IPR005878">
    <property type="entry name" value="Ribosom_uL1_bac-type"/>
</dbReference>
<dbReference type="InterPro" id="IPR028364">
    <property type="entry name" value="Ribosomal_uL1/biogenesis"/>
</dbReference>
<dbReference type="InterPro" id="IPR023674">
    <property type="entry name" value="Ribosomal_uL1-like"/>
</dbReference>
<evidence type="ECO:0000256" key="2">
    <source>
        <dbReference type="ARBA" id="ARBA00022730"/>
    </source>
</evidence>
<dbReference type="FunFam" id="3.40.50.790:FF:000001">
    <property type="entry name" value="50S ribosomal protein L1"/>
    <property type="match status" value="1"/>
</dbReference>
<keyword evidence="5" id="KW-0687">Ribonucleoprotein</keyword>
<dbReference type="GO" id="GO:0003735">
    <property type="term" value="F:structural constituent of ribosome"/>
    <property type="evidence" value="ECO:0007669"/>
    <property type="project" value="InterPro"/>
</dbReference>
<dbReference type="PANTHER" id="PTHR36427:SF3">
    <property type="entry name" value="LARGE RIBOSOMAL SUBUNIT PROTEIN UL1M"/>
    <property type="match status" value="1"/>
</dbReference>
<keyword evidence="3" id="KW-0694">RNA-binding</keyword>
<dbReference type="InterPro" id="IPR023673">
    <property type="entry name" value="Ribosomal_uL1_CS"/>
</dbReference>
<dbReference type="CDD" id="cd00403">
    <property type="entry name" value="Ribosomal_L1"/>
    <property type="match status" value="1"/>
</dbReference>
<dbReference type="Pfam" id="PF00687">
    <property type="entry name" value="Ribosomal_L1"/>
    <property type="match status" value="1"/>
</dbReference>
<protein>
    <recommendedName>
        <fullName evidence="7">Ribosomal protein</fullName>
    </recommendedName>
</protein>
<gene>
    <name evidence="6" type="ORF">METZ01_LOCUS391731</name>
</gene>
<dbReference type="Gene3D" id="3.30.190.20">
    <property type="match status" value="1"/>
</dbReference>
<proteinExistence type="inferred from homology"/>
<dbReference type="GO" id="GO:0015934">
    <property type="term" value="C:large ribosomal subunit"/>
    <property type="evidence" value="ECO:0007669"/>
    <property type="project" value="InterPro"/>
</dbReference>
<keyword evidence="2" id="KW-0699">rRNA-binding</keyword>
<keyword evidence="4" id="KW-0689">Ribosomal protein</keyword>
<evidence type="ECO:0000256" key="4">
    <source>
        <dbReference type="ARBA" id="ARBA00022980"/>
    </source>
</evidence>
<dbReference type="GO" id="GO:0006412">
    <property type="term" value="P:translation"/>
    <property type="evidence" value="ECO:0007669"/>
    <property type="project" value="InterPro"/>
</dbReference>
<dbReference type="EMBL" id="UINC01147511">
    <property type="protein sequence ID" value="SVD38877.1"/>
    <property type="molecule type" value="Genomic_DNA"/>
</dbReference>
<dbReference type="NCBIfam" id="TIGR01169">
    <property type="entry name" value="rplA_bact"/>
    <property type="match status" value="1"/>
</dbReference>
<dbReference type="InterPro" id="IPR016095">
    <property type="entry name" value="Ribosomal_uL1_3-a/b-sand"/>
</dbReference>
<dbReference type="SUPFAM" id="SSF56808">
    <property type="entry name" value="Ribosomal protein L1"/>
    <property type="match status" value="1"/>
</dbReference>
<sequence length="162" mass="17845">MSKISKRTKLVDSKIDREKLHTINEAIDLLKSVKATKFDETVELALRLGVDPRKADQMIRGTCALPHGLGKEVRIVVFAKGEKILEAQEAGADHVGGEELSKKIQEGWFDFERVVATPDMMNVVGRIGKILGPRGLMPNPKVGTVTFELAQLIKTIKSGQVE</sequence>
<evidence type="ECO:0008006" key="7">
    <source>
        <dbReference type="Google" id="ProtNLM"/>
    </source>
</evidence>
<dbReference type="Gene3D" id="3.40.50.790">
    <property type="match status" value="1"/>
</dbReference>
<evidence type="ECO:0000256" key="3">
    <source>
        <dbReference type="ARBA" id="ARBA00022884"/>
    </source>
</evidence>
<dbReference type="PANTHER" id="PTHR36427">
    <property type="entry name" value="54S RIBOSOMAL PROTEIN L1, MITOCHONDRIAL"/>
    <property type="match status" value="1"/>
</dbReference>
<evidence type="ECO:0000313" key="6">
    <source>
        <dbReference type="EMBL" id="SVD38877.1"/>
    </source>
</evidence>
<evidence type="ECO:0000256" key="5">
    <source>
        <dbReference type="ARBA" id="ARBA00023274"/>
    </source>
</evidence>
<comment type="similarity">
    <text evidence="1">Belongs to the universal ribosomal protein uL1 family.</text>
</comment>
<dbReference type="GO" id="GO:0019843">
    <property type="term" value="F:rRNA binding"/>
    <property type="evidence" value="ECO:0007669"/>
    <property type="project" value="UniProtKB-KW"/>
</dbReference>
<dbReference type="PROSITE" id="PS01199">
    <property type="entry name" value="RIBOSOMAL_L1"/>
    <property type="match status" value="1"/>
</dbReference>
<reference evidence="6" key="1">
    <citation type="submission" date="2018-05" db="EMBL/GenBank/DDBJ databases">
        <authorList>
            <person name="Lanie J.A."/>
            <person name="Ng W.-L."/>
            <person name="Kazmierczak K.M."/>
            <person name="Andrzejewski T.M."/>
            <person name="Davidsen T.M."/>
            <person name="Wayne K.J."/>
            <person name="Tettelin H."/>
            <person name="Glass J.I."/>
            <person name="Rusch D."/>
            <person name="Podicherti R."/>
            <person name="Tsui H.-C.T."/>
            <person name="Winkler M.E."/>
        </authorList>
    </citation>
    <scope>NUCLEOTIDE SEQUENCE</scope>
</reference>
<feature type="non-terminal residue" evidence="6">
    <location>
        <position position="162"/>
    </location>
</feature>
<organism evidence="6">
    <name type="scientific">marine metagenome</name>
    <dbReference type="NCBI Taxonomy" id="408172"/>
    <lineage>
        <taxon>unclassified sequences</taxon>
        <taxon>metagenomes</taxon>
        <taxon>ecological metagenomes</taxon>
    </lineage>
</organism>
<accession>A0A382UXJ0</accession>